<dbReference type="Proteomes" id="UP000000305">
    <property type="component" value="Unassembled WGS sequence"/>
</dbReference>
<name>E9H922_DAPPU</name>
<evidence type="ECO:0000313" key="1">
    <source>
        <dbReference type="EMBL" id="EFX71712.1"/>
    </source>
</evidence>
<organism evidence="1 2">
    <name type="scientific">Daphnia pulex</name>
    <name type="common">Water flea</name>
    <dbReference type="NCBI Taxonomy" id="6669"/>
    <lineage>
        <taxon>Eukaryota</taxon>
        <taxon>Metazoa</taxon>
        <taxon>Ecdysozoa</taxon>
        <taxon>Arthropoda</taxon>
        <taxon>Crustacea</taxon>
        <taxon>Branchiopoda</taxon>
        <taxon>Diplostraca</taxon>
        <taxon>Cladocera</taxon>
        <taxon>Anomopoda</taxon>
        <taxon>Daphniidae</taxon>
        <taxon>Daphnia</taxon>
    </lineage>
</organism>
<reference evidence="1 2" key="1">
    <citation type="journal article" date="2011" name="Science">
        <title>The ecoresponsive genome of Daphnia pulex.</title>
        <authorList>
            <person name="Colbourne J.K."/>
            <person name="Pfrender M.E."/>
            <person name="Gilbert D."/>
            <person name="Thomas W.K."/>
            <person name="Tucker A."/>
            <person name="Oakley T.H."/>
            <person name="Tokishita S."/>
            <person name="Aerts A."/>
            <person name="Arnold G.J."/>
            <person name="Basu M.K."/>
            <person name="Bauer D.J."/>
            <person name="Caceres C.E."/>
            <person name="Carmel L."/>
            <person name="Casola C."/>
            <person name="Choi J.H."/>
            <person name="Detter J.C."/>
            <person name="Dong Q."/>
            <person name="Dusheyko S."/>
            <person name="Eads B.D."/>
            <person name="Frohlich T."/>
            <person name="Geiler-Samerotte K.A."/>
            <person name="Gerlach D."/>
            <person name="Hatcher P."/>
            <person name="Jogdeo S."/>
            <person name="Krijgsveld J."/>
            <person name="Kriventseva E.V."/>
            <person name="Kultz D."/>
            <person name="Laforsch C."/>
            <person name="Lindquist E."/>
            <person name="Lopez J."/>
            <person name="Manak J.R."/>
            <person name="Muller J."/>
            <person name="Pangilinan J."/>
            <person name="Patwardhan R.P."/>
            <person name="Pitluck S."/>
            <person name="Pritham E.J."/>
            <person name="Rechtsteiner A."/>
            <person name="Rho M."/>
            <person name="Rogozin I.B."/>
            <person name="Sakarya O."/>
            <person name="Salamov A."/>
            <person name="Schaack S."/>
            <person name="Shapiro H."/>
            <person name="Shiga Y."/>
            <person name="Skalitzky C."/>
            <person name="Smith Z."/>
            <person name="Souvorov A."/>
            <person name="Sung W."/>
            <person name="Tang Z."/>
            <person name="Tsuchiya D."/>
            <person name="Tu H."/>
            <person name="Vos H."/>
            <person name="Wang M."/>
            <person name="Wolf Y.I."/>
            <person name="Yamagata H."/>
            <person name="Yamada T."/>
            <person name="Ye Y."/>
            <person name="Shaw J.R."/>
            <person name="Andrews J."/>
            <person name="Crease T.J."/>
            <person name="Tang H."/>
            <person name="Lucas S.M."/>
            <person name="Robertson H.M."/>
            <person name="Bork P."/>
            <person name="Koonin E.V."/>
            <person name="Zdobnov E.M."/>
            <person name="Grigoriev I.V."/>
            <person name="Lynch M."/>
            <person name="Boore J.L."/>
        </authorList>
    </citation>
    <scope>NUCLEOTIDE SEQUENCE [LARGE SCALE GENOMIC DNA]</scope>
</reference>
<protein>
    <submittedName>
        <fullName evidence="1">Uncharacterized protein</fullName>
    </submittedName>
</protein>
<gene>
    <name evidence="1" type="ORF">DAPPUDRAFT_255372</name>
</gene>
<dbReference type="InParanoid" id="E9H922"/>
<accession>E9H922</accession>
<dbReference type="EMBL" id="GL732607">
    <property type="protein sequence ID" value="EFX71712.1"/>
    <property type="molecule type" value="Genomic_DNA"/>
</dbReference>
<dbReference type="KEGG" id="dpx:DAPPUDRAFT_255372"/>
<dbReference type="AlphaFoldDB" id="E9H922"/>
<keyword evidence="2" id="KW-1185">Reference proteome</keyword>
<proteinExistence type="predicted"/>
<sequence length="78" mass="8462">MREISIDKKATISAVFTYRFGAQTKPTKILSGVQNIASSMEGDVGVVYDGDSNTRILCQVVPRDLSIISSSRAQLNLV</sequence>
<dbReference type="HOGENOM" id="CLU_2624537_0_0_1"/>
<evidence type="ECO:0000313" key="2">
    <source>
        <dbReference type="Proteomes" id="UP000000305"/>
    </source>
</evidence>